<evidence type="ECO:0000313" key="3">
    <source>
        <dbReference type="Proteomes" id="UP000001072"/>
    </source>
</evidence>
<dbReference type="VEuPathDB" id="FungiDB:MELLADRAFT_71858"/>
<dbReference type="KEGG" id="mlr:MELLADRAFT_71858"/>
<sequence>MLTSIKSLVLFVIMTYSVSAMTVAVSNCRQPGAVTIEDCTNALSTYHTDHHGFVSQDKPDNQKSCGSCQIHVYTGNGENLKFSMEGAQAALDRVLRTCGNGYGAMAIPETSYDHHLVPTVLSVEKGSGRHCDTHGDF</sequence>
<organism evidence="3">
    <name type="scientific">Melampsora larici-populina (strain 98AG31 / pathotype 3-4-7)</name>
    <name type="common">Poplar leaf rust fungus</name>
    <dbReference type="NCBI Taxonomy" id="747676"/>
    <lineage>
        <taxon>Eukaryota</taxon>
        <taxon>Fungi</taxon>
        <taxon>Dikarya</taxon>
        <taxon>Basidiomycota</taxon>
        <taxon>Pucciniomycotina</taxon>
        <taxon>Pucciniomycetes</taxon>
        <taxon>Pucciniales</taxon>
        <taxon>Melampsoraceae</taxon>
        <taxon>Melampsora</taxon>
    </lineage>
</organism>
<reference evidence="3" key="1">
    <citation type="journal article" date="2011" name="Proc. Natl. Acad. Sci. U.S.A.">
        <title>Obligate biotrophy features unraveled by the genomic analysis of rust fungi.</title>
        <authorList>
            <person name="Duplessis S."/>
            <person name="Cuomo C.A."/>
            <person name="Lin Y.-C."/>
            <person name="Aerts A."/>
            <person name="Tisserant E."/>
            <person name="Veneault-Fourrey C."/>
            <person name="Joly D.L."/>
            <person name="Hacquard S."/>
            <person name="Amselem J."/>
            <person name="Cantarel B.L."/>
            <person name="Chiu R."/>
            <person name="Coutinho P.M."/>
            <person name="Feau N."/>
            <person name="Field M."/>
            <person name="Frey P."/>
            <person name="Gelhaye E."/>
            <person name="Goldberg J."/>
            <person name="Grabherr M.G."/>
            <person name="Kodira C.D."/>
            <person name="Kohler A."/>
            <person name="Kuees U."/>
            <person name="Lindquist E.A."/>
            <person name="Lucas S.M."/>
            <person name="Mago R."/>
            <person name="Mauceli E."/>
            <person name="Morin E."/>
            <person name="Murat C."/>
            <person name="Pangilinan J.L."/>
            <person name="Park R."/>
            <person name="Pearson M."/>
            <person name="Quesneville H."/>
            <person name="Rouhier N."/>
            <person name="Sakthikumar S."/>
            <person name="Salamov A.A."/>
            <person name="Schmutz J."/>
            <person name="Selles B."/>
            <person name="Shapiro H."/>
            <person name="Tanguay P."/>
            <person name="Tuskan G.A."/>
            <person name="Henrissat B."/>
            <person name="Van de Peer Y."/>
            <person name="Rouze P."/>
            <person name="Ellis J.G."/>
            <person name="Dodds P.N."/>
            <person name="Schein J.E."/>
            <person name="Zhong S."/>
            <person name="Hamelin R.C."/>
            <person name="Grigoriev I.V."/>
            <person name="Szabo L.J."/>
            <person name="Martin F."/>
        </authorList>
    </citation>
    <scope>NUCLEOTIDE SEQUENCE [LARGE SCALE GENOMIC DNA]</scope>
    <source>
        <strain evidence="3">98AG31 / pathotype 3-4-7</strain>
    </source>
</reference>
<dbReference type="InParanoid" id="F4RL69"/>
<feature type="signal peptide" evidence="1">
    <location>
        <begin position="1"/>
        <end position="20"/>
    </location>
</feature>
<dbReference type="EMBL" id="GL883106">
    <property type="protein sequence ID" value="EGG06853.1"/>
    <property type="molecule type" value="Genomic_DNA"/>
</dbReference>
<dbReference type="RefSeq" id="XP_007409813.1">
    <property type="nucleotide sequence ID" value="XM_007409751.1"/>
</dbReference>
<evidence type="ECO:0000313" key="2">
    <source>
        <dbReference type="EMBL" id="EGG06853.1"/>
    </source>
</evidence>
<gene>
    <name evidence="2" type="ORF">MELLADRAFT_71858</name>
</gene>
<dbReference type="AlphaFoldDB" id="F4RL69"/>
<dbReference type="GeneID" id="18931949"/>
<dbReference type="HOGENOM" id="CLU_1759212_0_0_1"/>
<evidence type="ECO:0000256" key="1">
    <source>
        <dbReference type="SAM" id="SignalP"/>
    </source>
</evidence>
<dbReference type="Proteomes" id="UP000001072">
    <property type="component" value="Unassembled WGS sequence"/>
</dbReference>
<keyword evidence="3" id="KW-1185">Reference proteome</keyword>
<keyword evidence="1" id="KW-0732">Signal</keyword>
<proteinExistence type="predicted"/>
<name>F4RL69_MELLP</name>
<accession>F4RL69</accession>
<protein>
    <submittedName>
        <fullName evidence="2">Secreted protein</fullName>
    </submittedName>
</protein>
<feature type="chain" id="PRO_5003321667" evidence="1">
    <location>
        <begin position="21"/>
        <end position="137"/>
    </location>
</feature>